<evidence type="ECO:0000313" key="5">
    <source>
        <dbReference type="Proteomes" id="UP001060414"/>
    </source>
</evidence>
<dbReference type="PROSITE" id="PS51677">
    <property type="entry name" value="NODB"/>
    <property type="match status" value="1"/>
</dbReference>
<keyword evidence="2" id="KW-0732">Signal</keyword>
<dbReference type="InterPro" id="IPR011330">
    <property type="entry name" value="Glyco_hydro/deAcase_b/a-brl"/>
</dbReference>
<proteinExistence type="predicted"/>
<evidence type="ECO:0000256" key="2">
    <source>
        <dbReference type="ARBA" id="ARBA00022729"/>
    </source>
</evidence>
<sequence length="355" mass="39996">MRQWFPKRPVAAFFLVAMLVAVGAEVVRAAEANVFVYHRFGDERHPSTNVSLEVFRAQLEMLREGDYRVLPLGEVVEHLRAGRDLPPRTLVLTIDDAYESFATGGFPLLREFGYPATLFVATDSVGRPGYLDWDQLRQMHEQGIEIGNHSAAHLHMAAPAVDEEPSAWRERMREDLERSQQAFQRHLGFAPKLFAYPYGEYSRALVELVRELGFEAAAAQHSGVVSSHSDLFALPRFPMGGVFATEDGFRDKVRMKALPVLAAQPDDPILVGENPPWLTLRIDPEGAADYTRLNFFVRGQAQSDIVLDPATPGLVRVRADEPLSARRTSYTLTAPGKDGRWHWYSFVWIRPEVPE</sequence>
<feature type="domain" description="NodB homology" evidence="3">
    <location>
        <begin position="88"/>
        <end position="308"/>
    </location>
</feature>
<evidence type="ECO:0000313" key="4">
    <source>
        <dbReference type="EMBL" id="UWZ78440.1"/>
    </source>
</evidence>
<organism evidence="4 5">
    <name type="scientific">Geoalkalibacter halelectricus</name>
    <dbReference type="NCBI Taxonomy" id="2847045"/>
    <lineage>
        <taxon>Bacteria</taxon>
        <taxon>Pseudomonadati</taxon>
        <taxon>Thermodesulfobacteriota</taxon>
        <taxon>Desulfuromonadia</taxon>
        <taxon>Desulfuromonadales</taxon>
        <taxon>Geoalkalibacteraceae</taxon>
        <taxon>Geoalkalibacter</taxon>
    </lineage>
</organism>
<dbReference type="InterPro" id="IPR051398">
    <property type="entry name" value="Polysacch_Deacetylase"/>
</dbReference>
<dbReference type="Proteomes" id="UP001060414">
    <property type="component" value="Chromosome"/>
</dbReference>
<comment type="subcellular location">
    <subcellularLocation>
        <location evidence="1">Secreted</location>
    </subcellularLocation>
</comment>
<name>A0ABY5ZKJ4_9BACT</name>
<accession>A0ABY5ZKJ4</accession>
<keyword evidence="5" id="KW-1185">Reference proteome</keyword>
<dbReference type="EMBL" id="CP092109">
    <property type="protein sequence ID" value="UWZ78440.1"/>
    <property type="molecule type" value="Genomic_DNA"/>
</dbReference>
<reference evidence="4" key="1">
    <citation type="journal article" date="2022" name="Environ. Microbiol.">
        <title>Geoalkalibacter halelectricus SAP #1 sp. nov. possessing extracellular electron transfer and mineral#reducing capabilities from a haloalkaline environment.</title>
        <authorList>
            <person name="Yadav S."/>
            <person name="Singh R."/>
            <person name="Sundharam S.S."/>
            <person name="Chaudhary S."/>
            <person name="Krishnamurthi S."/>
            <person name="Patil S.A."/>
        </authorList>
    </citation>
    <scope>NUCLEOTIDE SEQUENCE</scope>
    <source>
        <strain evidence="4">SAP-1</strain>
    </source>
</reference>
<protein>
    <submittedName>
        <fullName evidence="4">Polysaccharide deacetylase family protein</fullName>
    </submittedName>
</protein>
<dbReference type="Gene3D" id="3.20.20.370">
    <property type="entry name" value="Glycoside hydrolase/deacetylase"/>
    <property type="match status" value="1"/>
</dbReference>
<dbReference type="Pfam" id="PF01522">
    <property type="entry name" value="Polysacc_deac_1"/>
    <property type="match status" value="1"/>
</dbReference>
<dbReference type="PANTHER" id="PTHR34216:SF3">
    <property type="entry name" value="POLY-BETA-1,6-N-ACETYL-D-GLUCOSAMINE N-DEACETYLASE"/>
    <property type="match status" value="1"/>
</dbReference>
<evidence type="ECO:0000256" key="1">
    <source>
        <dbReference type="ARBA" id="ARBA00004613"/>
    </source>
</evidence>
<dbReference type="RefSeq" id="WP_260746792.1">
    <property type="nucleotide sequence ID" value="NZ_CP092109.1"/>
</dbReference>
<evidence type="ECO:0000259" key="3">
    <source>
        <dbReference type="PROSITE" id="PS51677"/>
    </source>
</evidence>
<dbReference type="PANTHER" id="PTHR34216">
    <property type="match status" value="1"/>
</dbReference>
<dbReference type="SUPFAM" id="SSF88713">
    <property type="entry name" value="Glycoside hydrolase/deacetylase"/>
    <property type="match status" value="1"/>
</dbReference>
<gene>
    <name evidence="4" type="ORF">L9S41_12175</name>
</gene>
<dbReference type="CDD" id="cd10973">
    <property type="entry name" value="CE4_DAC_u4_5s"/>
    <property type="match status" value="1"/>
</dbReference>
<dbReference type="InterPro" id="IPR002509">
    <property type="entry name" value="NODB_dom"/>
</dbReference>